<evidence type="ECO:0000313" key="9">
    <source>
        <dbReference type="Proteomes" id="UP000612282"/>
    </source>
</evidence>
<keyword evidence="3 6" id="KW-0812">Transmembrane</keyword>
<comment type="caution">
    <text evidence="8">The sequence shown here is derived from an EMBL/GenBank/DDBJ whole genome shotgun (WGS) entry which is preliminary data.</text>
</comment>
<accession>A0ABQ3XTD2</accession>
<keyword evidence="5 6" id="KW-0472">Membrane</keyword>
<protein>
    <submittedName>
        <fullName evidence="8">MFS-type transporter YfiS</fullName>
    </submittedName>
</protein>
<feature type="domain" description="Major facilitator superfamily (MFS) profile" evidence="7">
    <location>
        <begin position="216"/>
        <end position="424"/>
    </location>
</feature>
<comment type="subcellular location">
    <subcellularLocation>
        <location evidence="1">Cell membrane</location>
        <topology evidence="1">Multi-pass membrane protein</topology>
    </subcellularLocation>
</comment>
<dbReference type="InterPro" id="IPR011701">
    <property type="entry name" value="MFS"/>
</dbReference>
<feature type="transmembrane region" description="Helical" evidence="6">
    <location>
        <begin position="310"/>
        <end position="335"/>
    </location>
</feature>
<dbReference type="RefSeq" id="WP_203810047.1">
    <property type="nucleotide sequence ID" value="NZ_BAAAQE010000043.1"/>
</dbReference>
<reference evidence="8 9" key="1">
    <citation type="submission" date="2021-01" db="EMBL/GenBank/DDBJ databases">
        <title>Whole genome shotgun sequence of Actinoplanes couchii NBRC 106145.</title>
        <authorList>
            <person name="Komaki H."/>
            <person name="Tamura T."/>
        </authorList>
    </citation>
    <scope>NUCLEOTIDE SEQUENCE [LARGE SCALE GENOMIC DNA]</scope>
    <source>
        <strain evidence="8 9">NBRC 106145</strain>
    </source>
</reference>
<dbReference type="PANTHER" id="PTHR23513">
    <property type="entry name" value="INTEGRAL MEMBRANE EFFLUX PROTEIN-RELATED"/>
    <property type="match status" value="1"/>
</dbReference>
<keyword evidence="2" id="KW-1003">Cell membrane</keyword>
<feature type="transmembrane region" description="Helical" evidence="6">
    <location>
        <begin position="166"/>
        <end position="187"/>
    </location>
</feature>
<sequence length="424" mass="44305">MFQPLRLPAFRRLYTAQVVGNFGDGLDYLAIITIVVFQWHRGPGDVALLALAGAAPMVFGAPVIGLVADRFQPRTVMVAANAVRALAIVGITTTENFALLCVLSGLATVCGGFFNAAEQRFIRYRVRDDLLLQTNSLRSVTERMLTGLAGPGVAAVLIGVWDARITLLICASLFLLSAVLVGFVGTVPADGDSTEERAESWRRRIGAAFAVVWGNPPLRLTVGAISLAYLFSTMFEIMIPVWYREMGAGPSFTGTAMVCMGLGGGLGALLLSRVGDRFNLLLVMATAATMIGVLVGAMGIAGYAGLRSVLGVWLIAAVIIGLGAAVAAIVYGTLVQRLTPAHLMGRVGALTGAAVVVPVVVGPAVAPILTPFIGINGIFLLSGTGILAVGLMLLVFGPVYRDQVRPRPAGADAADSATNQEVKR</sequence>
<dbReference type="Proteomes" id="UP000612282">
    <property type="component" value="Unassembled WGS sequence"/>
</dbReference>
<feature type="transmembrane region" description="Helical" evidence="6">
    <location>
        <begin position="21"/>
        <end position="40"/>
    </location>
</feature>
<name>A0ABQ3XTD2_9ACTN</name>
<feature type="transmembrane region" description="Helical" evidence="6">
    <location>
        <begin position="347"/>
        <end position="366"/>
    </location>
</feature>
<dbReference type="InterPro" id="IPR036259">
    <property type="entry name" value="MFS_trans_sf"/>
</dbReference>
<feature type="transmembrane region" description="Helical" evidence="6">
    <location>
        <begin position="144"/>
        <end position="160"/>
    </location>
</feature>
<feature type="transmembrane region" description="Helical" evidence="6">
    <location>
        <begin position="372"/>
        <end position="397"/>
    </location>
</feature>
<feature type="transmembrane region" description="Helical" evidence="6">
    <location>
        <begin position="278"/>
        <end position="304"/>
    </location>
</feature>
<proteinExistence type="predicted"/>
<evidence type="ECO:0000256" key="3">
    <source>
        <dbReference type="ARBA" id="ARBA00022692"/>
    </source>
</evidence>
<feature type="transmembrane region" description="Helical" evidence="6">
    <location>
        <begin position="208"/>
        <end position="231"/>
    </location>
</feature>
<feature type="transmembrane region" description="Helical" evidence="6">
    <location>
        <begin position="97"/>
        <end position="117"/>
    </location>
</feature>
<dbReference type="Gene3D" id="1.20.1250.20">
    <property type="entry name" value="MFS general substrate transporter like domains"/>
    <property type="match status" value="1"/>
</dbReference>
<organism evidence="8 9">
    <name type="scientific">Actinoplanes couchii</name>
    <dbReference type="NCBI Taxonomy" id="403638"/>
    <lineage>
        <taxon>Bacteria</taxon>
        <taxon>Bacillati</taxon>
        <taxon>Actinomycetota</taxon>
        <taxon>Actinomycetes</taxon>
        <taxon>Micromonosporales</taxon>
        <taxon>Micromonosporaceae</taxon>
        <taxon>Actinoplanes</taxon>
    </lineage>
</organism>
<dbReference type="SUPFAM" id="SSF103473">
    <property type="entry name" value="MFS general substrate transporter"/>
    <property type="match status" value="1"/>
</dbReference>
<feature type="transmembrane region" description="Helical" evidence="6">
    <location>
        <begin position="46"/>
        <end position="68"/>
    </location>
</feature>
<keyword evidence="4 6" id="KW-1133">Transmembrane helix</keyword>
<evidence type="ECO:0000256" key="4">
    <source>
        <dbReference type="ARBA" id="ARBA00022989"/>
    </source>
</evidence>
<dbReference type="EMBL" id="BOMG01000137">
    <property type="protein sequence ID" value="GID61765.1"/>
    <property type="molecule type" value="Genomic_DNA"/>
</dbReference>
<keyword evidence="9" id="KW-1185">Reference proteome</keyword>
<evidence type="ECO:0000313" key="8">
    <source>
        <dbReference type="EMBL" id="GID61765.1"/>
    </source>
</evidence>
<dbReference type="PROSITE" id="PS50850">
    <property type="entry name" value="MFS"/>
    <property type="match status" value="1"/>
</dbReference>
<evidence type="ECO:0000259" key="7">
    <source>
        <dbReference type="PROSITE" id="PS50850"/>
    </source>
</evidence>
<dbReference type="PANTHER" id="PTHR23513:SF6">
    <property type="entry name" value="MAJOR FACILITATOR SUPERFAMILY ASSOCIATED DOMAIN-CONTAINING PROTEIN"/>
    <property type="match status" value="1"/>
</dbReference>
<dbReference type="InterPro" id="IPR020846">
    <property type="entry name" value="MFS_dom"/>
</dbReference>
<evidence type="ECO:0000256" key="2">
    <source>
        <dbReference type="ARBA" id="ARBA00022475"/>
    </source>
</evidence>
<evidence type="ECO:0000256" key="1">
    <source>
        <dbReference type="ARBA" id="ARBA00004651"/>
    </source>
</evidence>
<gene>
    <name evidence="8" type="primary">yfiS</name>
    <name evidence="8" type="ORF">Aco03nite_101690</name>
</gene>
<evidence type="ECO:0000256" key="6">
    <source>
        <dbReference type="SAM" id="Phobius"/>
    </source>
</evidence>
<dbReference type="Pfam" id="PF07690">
    <property type="entry name" value="MFS_1"/>
    <property type="match status" value="1"/>
</dbReference>
<dbReference type="CDD" id="cd06173">
    <property type="entry name" value="MFS_MefA_like"/>
    <property type="match status" value="1"/>
</dbReference>
<evidence type="ECO:0000256" key="5">
    <source>
        <dbReference type="ARBA" id="ARBA00023136"/>
    </source>
</evidence>
<feature type="transmembrane region" description="Helical" evidence="6">
    <location>
        <begin position="251"/>
        <end position="271"/>
    </location>
</feature>